<dbReference type="PATRIC" id="fig|66430.4.peg.4810"/>
<feature type="domain" description="VOC" evidence="1">
    <location>
        <begin position="137"/>
        <end position="258"/>
    </location>
</feature>
<dbReference type="OrthoDB" id="9793039at2"/>
<dbReference type="PROSITE" id="PS51819">
    <property type="entry name" value="VOC"/>
    <property type="match status" value="2"/>
</dbReference>
<dbReference type="Proteomes" id="UP000035932">
    <property type="component" value="Unassembled WGS sequence"/>
</dbReference>
<dbReference type="AlphaFoldDB" id="A0A0J6XN36"/>
<dbReference type="Pfam" id="PF00903">
    <property type="entry name" value="Glyoxalase"/>
    <property type="match status" value="1"/>
</dbReference>
<dbReference type="EMBL" id="LFML01000046">
    <property type="protein sequence ID" value="KMO97535.1"/>
    <property type="molecule type" value="Genomic_DNA"/>
</dbReference>
<dbReference type="InterPro" id="IPR052164">
    <property type="entry name" value="Anthracycline_SecMetBiosynth"/>
</dbReference>
<dbReference type="InterPro" id="IPR037523">
    <property type="entry name" value="VOC_core"/>
</dbReference>
<sequence>MLTTDYKDGSPNWVDLGTPHLDGAAGFYTALFGWDYRPGGEEVGGYAMFQLGGRTVAGAMAVAPGEVRSAWTLYFRSSDADATAAAVVAAGGTVAVAPRDVMGLGRMAIFADPAGVTFSIWQPGRIEGLGAVTEVGTLCWTELYTGDVRAAASFYGAVFGWEIVEMPFEGGSYTAVKAAGTPDEAAFGGIVPIGSDPVEDAERPYWTPYFEVADCDVTAAAAEESGGKVRLSPVFMEGVGRFAKLADPYGARFAVIASAAAPGV</sequence>
<evidence type="ECO:0000313" key="3">
    <source>
        <dbReference type="Proteomes" id="UP000035932"/>
    </source>
</evidence>
<dbReference type="Gene3D" id="3.10.180.10">
    <property type="entry name" value="2,3-Dihydroxybiphenyl 1,2-Dioxygenase, domain 1"/>
    <property type="match status" value="2"/>
</dbReference>
<dbReference type="PANTHER" id="PTHR33993:SF10">
    <property type="entry name" value="CONSERVED PROTEIN"/>
    <property type="match status" value="1"/>
</dbReference>
<proteinExistence type="predicted"/>
<dbReference type="CDD" id="cd07247">
    <property type="entry name" value="SgaA_N_like"/>
    <property type="match status" value="1"/>
</dbReference>
<dbReference type="InterPro" id="IPR004360">
    <property type="entry name" value="Glyas_Fos-R_dOase_dom"/>
</dbReference>
<evidence type="ECO:0000313" key="2">
    <source>
        <dbReference type="EMBL" id="KMO97535.1"/>
    </source>
</evidence>
<dbReference type="InterPro" id="IPR029068">
    <property type="entry name" value="Glyas_Bleomycin-R_OHBP_Dase"/>
</dbReference>
<comment type="caution">
    <text evidence="2">The sequence shown here is derived from an EMBL/GenBank/DDBJ whole genome shotgun (WGS) entry which is preliminary data.</text>
</comment>
<protein>
    <submittedName>
        <fullName evidence="2">Hydroxylase</fullName>
    </submittedName>
</protein>
<reference evidence="2 3" key="1">
    <citation type="submission" date="2015-06" db="EMBL/GenBank/DDBJ databases">
        <title>Recapitulation of the evolution of biosynthetic gene clusters reveals hidden chemical diversity on bacterial genomes.</title>
        <authorList>
            <person name="Cruz-Morales P."/>
            <person name="Martinez-Guerrero C."/>
            <person name="Morales-Escalante M.A."/>
            <person name="Yanez-Guerra L.A."/>
            <person name="Kopp J.F."/>
            <person name="Feldmann J."/>
            <person name="Ramos-Aboites H.E."/>
            <person name="Barona-Gomez F."/>
        </authorList>
    </citation>
    <scope>NUCLEOTIDE SEQUENCE [LARGE SCALE GENOMIC DNA]</scope>
    <source>
        <strain evidence="2 3">ATCC 31245</strain>
    </source>
</reference>
<name>A0A0J6XN36_9ACTN</name>
<keyword evidence="3" id="KW-1185">Reference proteome</keyword>
<organism evidence="2 3">
    <name type="scientific">Streptomyces roseus</name>
    <dbReference type="NCBI Taxonomy" id="66430"/>
    <lineage>
        <taxon>Bacteria</taxon>
        <taxon>Bacillati</taxon>
        <taxon>Actinomycetota</taxon>
        <taxon>Actinomycetes</taxon>
        <taxon>Kitasatosporales</taxon>
        <taxon>Streptomycetaceae</taxon>
        <taxon>Streptomyces</taxon>
    </lineage>
</organism>
<dbReference type="InterPro" id="IPR053863">
    <property type="entry name" value="Glyoxy/Ble-like_N"/>
</dbReference>
<dbReference type="STRING" id="66430.ACS04_11960"/>
<dbReference type="Pfam" id="PF22677">
    <property type="entry name" value="Ble-like_N"/>
    <property type="match status" value="1"/>
</dbReference>
<accession>A0A0J6XN36</accession>
<dbReference type="SUPFAM" id="SSF54593">
    <property type="entry name" value="Glyoxalase/Bleomycin resistance protein/Dihydroxybiphenyl dioxygenase"/>
    <property type="match status" value="2"/>
</dbReference>
<evidence type="ECO:0000259" key="1">
    <source>
        <dbReference type="PROSITE" id="PS51819"/>
    </source>
</evidence>
<feature type="domain" description="VOC" evidence="1">
    <location>
        <begin position="10"/>
        <end position="123"/>
    </location>
</feature>
<gene>
    <name evidence="2" type="ORF">ACS04_11960</name>
</gene>
<dbReference type="RefSeq" id="WP_048476536.1">
    <property type="nucleotide sequence ID" value="NZ_JBIRUD010000022.1"/>
</dbReference>
<dbReference type="PANTHER" id="PTHR33993">
    <property type="entry name" value="GLYOXALASE-RELATED"/>
    <property type="match status" value="1"/>
</dbReference>